<organism evidence="2 3">
    <name type="scientific">Candidatus Methylumidiphilus alinenensis</name>
    <dbReference type="NCBI Taxonomy" id="2202197"/>
    <lineage>
        <taxon>Bacteria</taxon>
        <taxon>Pseudomonadati</taxon>
        <taxon>Pseudomonadota</taxon>
        <taxon>Gammaproteobacteria</taxon>
        <taxon>Methylococcales</taxon>
        <taxon>Candidatus Methylumidiphilus</taxon>
    </lineage>
</organism>
<sequence>MALWPPRFTSTRRDPFLTGVEFMPYPQIAMQQNRTIRIDYPRLFSDLEYGPFREFLIRGFEVQEVVSMEVDRLAGSAVVHLHPRCAAVLEVLMRLAGKYEETPTQVFTSSCCPYFVLQQEADGRTIYSRAPETVSGIRRLLYGGLGLMCFGLSIVGVMTPLLPTTPFVILCSYFALRSSPELNSRLLRSNLFGRILTDWHLHRAMRISTKKRLFIFMVIVYSATFALARPSGPALPLTLAIALLSVGFVLRMPTVEDESRLTGITHQQNFLITDTTHEEQL</sequence>
<gene>
    <name evidence="2" type="ORF">DM484_25800</name>
</gene>
<feature type="transmembrane region" description="Helical" evidence="1">
    <location>
        <begin position="212"/>
        <end position="228"/>
    </location>
</feature>
<feature type="transmembrane region" description="Helical" evidence="1">
    <location>
        <begin position="234"/>
        <end position="250"/>
    </location>
</feature>
<keyword evidence="1" id="KW-0472">Membrane</keyword>
<protein>
    <recommendedName>
        <fullName evidence="4">DUF454 domain-containing protein</fullName>
    </recommendedName>
</protein>
<name>A0A2W4QV00_9GAMM</name>
<keyword evidence="1" id="KW-0812">Transmembrane</keyword>
<dbReference type="Proteomes" id="UP000249396">
    <property type="component" value="Unassembled WGS sequence"/>
</dbReference>
<evidence type="ECO:0008006" key="4">
    <source>
        <dbReference type="Google" id="ProtNLM"/>
    </source>
</evidence>
<reference evidence="2 3" key="1">
    <citation type="journal article" date="2018" name="Aquat. Microb. Ecol.">
        <title>Gammaproteobacterial methanotrophs dominate.</title>
        <authorList>
            <person name="Rissanen A.J."/>
            <person name="Saarenheimo J."/>
            <person name="Tiirola M."/>
            <person name="Peura S."/>
            <person name="Aalto S.L."/>
            <person name="Karvinen A."/>
            <person name="Nykanen H."/>
        </authorList>
    </citation>
    <scope>NUCLEOTIDE SEQUENCE [LARGE SCALE GENOMIC DNA]</scope>
    <source>
        <strain evidence="2">AMbin10</strain>
    </source>
</reference>
<dbReference type="PANTHER" id="PTHR35813">
    <property type="entry name" value="INNER MEMBRANE PROTEIN YBAN"/>
    <property type="match status" value="1"/>
</dbReference>
<comment type="caution">
    <text evidence="2">The sequence shown here is derived from an EMBL/GenBank/DDBJ whole genome shotgun (WGS) entry which is preliminary data.</text>
</comment>
<keyword evidence="1" id="KW-1133">Transmembrane helix</keyword>
<dbReference type="AlphaFoldDB" id="A0A2W4QV00"/>
<dbReference type="InterPro" id="IPR007401">
    <property type="entry name" value="DUF454"/>
</dbReference>
<dbReference type="GO" id="GO:0005886">
    <property type="term" value="C:plasma membrane"/>
    <property type="evidence" value="ECO:0007669"/>
    <property type="project" value="TreeGrafter"/>
</dbReference>
<evidence type="ECO:0000313" key="3">
    <source>
        <dbReference type="Proteomes" id="UP000249396"/>
    </source>
</evidence>
<proteinExistence type="predicted"/>
<feature type="transmembrane region" description="Helical" evidence="1">
    <location>
        <begin position="145"/>
        <end position="176"/>
    </location>
</feature>
<accession>A0A2W4QV00</accession>
<evidence type="ECO:0000256" key="1">
    <source>
        <dbReference type="SAM" id="Phobius"/>
    </source>
</evidence>
<dbReference type="PANTHER" id="PTHR35813:SF1">
    <property type="entry name" value="INNER MEMBRANE PROTEIN YBAN"/>
    <property type="match status" value="1"/>
</dbReference>
<evidence type="ECO:0000313" key="2">
    <source>
        <dbReference type="EMBL" id="PZN71698.1"/>
    </source>
</evidence>
<dbReference type="Pfam" id="PF04304">
    <property type="entry name" value="DUF454"/>
    <property type="match status" value="1"/>
</dbReference>
<dbReference type="EMBL" id="QJPH01000512">
    <property type="protein sequence ID" value="PZN71698.1"/>
    <property type="molecule type" value="Genomic_DNA"/>
</dbReference>